<evidence type="ECO:0000256" key="1">
    <source>
        <dbReference type="SAM" id="Coils"/>
    </source>
</evidence>
<gene>
    <name evidence="2" type="ORF">BSAL_30665</name>
</gene>
<sequence length="66" mass="7483">MESLLASKEGELDALRDQILQLSKASTGKARARASHDKRSRELDELRGEAELLREKLEALEIHEQL</sequence>
<evidence type="ECO:0000313" key="3">
    <source>
        <dbReference type="Proteomes" id="UP000051952"/>
    </source>
</evidence>
<accession>A0A0S4JMQ8</accession>
<keyword evidence="1" id="KW-0175">Coiled coil</keyword>
<protein>
    <submittedName>
        <fullName evidence="2">Uncharacterized protein</fullName>
    </submittedName>
</protein>
<keyword evidence="3" id="KW-1185">Reference proteome</keyword>
<dbReference type="VEuPathDB" id="TriTrypDB:BSAL_30665"/>
<dbReference type="Proteomes" id="UP000051952">
    <property type="component" value="Unassembled WGS sequence"/>
</dbReference>
<evidence type="ECO:0000313" key="2">
    <source>
        <dbReference type="EMBL" id="CUG91193.1"/>
    </source>
</evidence>
<proteinExistence type="predicted"/>
<name>A0A0S4JMQ8_BODSA</name>
<organism evidence="2 3">
    <name type="scientific">Bodo saltans</name>
    <name type="common">Flagellated protozoan</name>
    <dbReference type="NCBI Taxonomy" id="75058"/>
    <lineage>
        <taxon>Eukaryota</taxon>
        <taxon>Discoba</taxon>
        <taxon>Euglenozoa</taxon>
        <taxon>Kinetoplastea</taxon>
        <taxon>Metakinetoplastina</taxon>
        <taxon>Eubodonida</taxon>
        <taxon>Bodonidae</taxon>
        <taxon>Bodo</taxon>
    </lineage>
</organism>
<feature type="coiled-coil region" evidence="1">
    <location>
        <begin position="5"/>
        <end position="63"/>
    </location>
</feature>
<dbReference type="AlphaFoldDB" id="A0A0S4JMQ8"/>
<dbReference type="EMBL" id="CYKH01001898">
    <property type="protein sequence ID" value="CUG91193.1"/>
    <property type="molecule type" value="Genomic_DNA"/>
</dbReference>
<reference evidence="3" key="1">
    <citation type="submission" date="2015-09" db="EMBL/GenBank/DDBJ databases">
        <authorList>
            <consortium name="Pathogen Informatics"/>
        </authorList>
    </citation>
    <scope>NUCLEOTIDE SEQUENCE [LARGE SCALE GENOMIC DNA]</scope>
    <source>
        <strain evidence="3">Lake Konstanz</strain>
    </source>
</reference>